<dbReference type="AlphaFoldDB" id="A0A174W7X6"/>
<protein>
    <recommendedName>
        <fullName evidence="8">Lipocalin-like domain-containing protein</fullName>
    </recommendedName>
</protein>
<evidence type="ECO:0000313" key="4">
    <source>
        <dbReference type="EMBL" id="RHD84308.1"/>
    </source>
</evidence>
<evidence type="ECO:0000313" key="5">
    <source>
        <dbReference type="Proteomes" id="UP000095541"/>
    </source>
</evidence>
<gene>
    <name evidence="4" type="ORF">DW780_19095</name>
    <name evidence="2" type="ORF">ERS852557_04424</name>
    <name evidence="3" type="ORF">GAO51_10345</name>
</gene>
<proteinExistence type="predicted"/>
<organism evidence="2 5">
    <name type="scientific">Bacteroides thetaiotaomicron</name>
    <dbReference type="NCBI Taxonomy" id="818"/>
    <lineage>
        <taxon>Bacteria</taxon>
        <taxon>Pseudomonadati</taxon>
        <taxon>Bacteroidota</taxon>
        <taxon>Bacteroidia</taxon>
        <taxon>Bacteroidales</taxon>
        <taxon>Bacteroidaceae</taxon>
        <taxon>Bacteroides</taxon>
    </lineage>
</organism>
<dbReference type="EMBL" id="WCSY01000009">
    <property type="protein sequence ID" value="KAB4313291.1"/>
    <property type="molecule type" value="Genomic_DNA"/>
</dbReference>
<dbReference type="EMBL" id="CZBI01000008">
    <property type="protein sequence ID" value="CUQ43052.1"/>
    <property type="molecule type" value="Genomic_DNA"/>
</dbReference>
<reference evidence="3 7" key="3">
    <citation type="journal article" date="2019" name="Nat. Med.">
        <title>A library of human gut bacterial isolates paired with longitudinal multiomics data enables mechanistic microbiome research.</title>
        <authorList>
            <person name="Poyet M."/>
            <person name="Groussin M."/>
            <person name="Gibbons S.M."/>
            <person name="Avila-Pacheco J."/>
            <person name="Jiang X."/>
            <person name="Kearney S.M."/>
            <person name="Perrotta A.R."/>
            <person name="Berdy B."/>
            <person name="Zhao S."/>
            <person name="Lieberman T.D."/>
            <person name="Swanson P.K."/>
            <person name="Smith M."/>
            <person name="Roesemann S."/>
            <person name="Alexander J.E."/>
            <person name="Rich S.A."/>
            <person name="Livny J."/>
            <person name="Vlamakis H."/>
            <person name="Clish C."/>
            <person name="Bullock K."/>
            <person name="Deik A."/>
            <person name="Scott J."/>
            <person name="Pierce K.A."/>
            <person name="Xavier R.J."/>
            <person name="Alm E.J."/>
        </authorList>
    </citation>
    <scope>NUCLEOTIDE SEQUENCE [LARGE SCALE GENOMIC DNA]</scope>
    <source>
        <strain evidence="3 7">BIOML-A188</strain>
    </source>
</reference>
<evidence type="ECO:0008006" key="8">
    <source>
        <dbReference type="Google" id="ProtNLM"/>
    </source>
</evidence>
<dbReference type="Proteomes" id="UP000095541">
    <property type="component" value="Unassembled WGS sequence"/>
</dbReference>
<dbReference type="RefSeq" id="WP_055221688.1">
    <property type="nucleotide sequence ID" value="NZ_CABJDH010000021.1"/>
</dbReference>
<feature type="chain" id="PRO_5036009258" description="Lipocalin-like domain-containing protein" evidence="1">
    <location>
        <begin position="21"/>
        <end position="149"/>
    </location>
</feature>
<dbReference type="EMBL" id="QSJP01000020">
    <property type="protein sequence ID" value="RHD84308.1"/>
    <property type="molecule type" value="Genomic_DNA"/>
</dbReference>
<name>A0A174W7X6_BACT4</name>
<dbReference type="Proteomes" id="UP000440614">
    <property type="component" value="Unassembled WGS sequence"/>
</dbReference>
<sequence length="149" mass="17343">MRKILITSGLALVMCCLLFAACSKDDDTDVNTASVTGYWICYYQCWSEDGETWESSYDDDDYYIYFSNHPAEDGKYEGDIDSGSDQLLERMGHHSFAWTISGNKIKVMWSTTWTEEWQVKSLKGDEMTLQWKDEEVDYTIIAKFKKRSE</sequence>
<evidence type="ECO:0000313" key="6">
    <source>
        <dbReference type="Proteomes" id="UP000284785"/>
    </source>
</evidence>
<accession>A0A174W7X6</accession>
<evidence type="ECO:0000313" key="3">
    <source>
        <dbReference type="EMBL" id="KAB4313291.1"/>
    </source>
</evidence>
<keyword evidence="1" id="KW-0732">Signal</keyword>
<evidence type="ECO:0000313" key="2">
    <source>
        <dbReference type="EMBL" id="CUQ43052.1"/>
    </source>
</evidence>
<dbReference type="Proteomes" id="UP000284785">
    <property type="component" value="Unassembled WGS sequence"/>
</dbReference>
<feature type="signal peptide" evidence="1">
    <location>
        <begin position="1"/>
        <end position="20"/>
    </location>
</feature>
<dbReference type="PROSITE" id="PS51257">
    <property type="entry name" value="PROKAR_LIPOPROTEIN"/>
    <property type="match status" value="1"/>
</dbReference>
<reference evidence="2 5" key="1">
    <citation type="submission" date="2015-09" db="EMBL/GenBank/DDBJ databases">
        <authorList>
            <consortium name="Pathogen Informatics"/>
        </authorList>
    </citation>
    <scope>NUCLEOTIDE SEQUENCE [LARGE SCALE GENOMIC DNA]</scope>
    <source>
        <strain evidence="2 5">2789STDY5834945</strain>
    </source>
</reference>
<evidence type="ECO:0000256" key="1">
    <source>
        <dbReference type="SAM" id="SignalP"/>
    </source>
</evidence>
<reference evidence="4 6" key="2">
    <citation type="submission" date="2018-08" db="EMBL/GenBank/DDBJ databases">
        <title>A genome reference for cultivated species of the human gut microbiota.</title>
        <authorList>
            <person name="Zou Y."/>
            <person name="Xue W."/>
            <person name="Luo G."/>
        </authorList>
    </citation>
    <scope>NUCLEOTIDE SEQUENCE [LARGE SCALE GENOMIC DNA]</scope>
    <source>
        <strain evidence="4 6">AM30-26</strain>
    </source>
</reference>
<evidence type="ECO:0000313" key="7">
    <source>
        <dbReference type="Proteomes" id="UP000440614"/>
    </source>
</evidence>